<reference evidence="3 4" key="1">
    <citation type="submission" date="2021-04" db="EMBL/GenBank/DDBJ databases">
        <authorList>
            <person name="Pira H."/>
            <person name="Risdian C."/>
            <person name="Wink J."/>
        </authorList>
    </citation>
    <scope>NUCLEOTIDE SEQUENCE [LARGE SCALE GENOMIC DNA]</scope>
    <source>
        <strain evidence="3 4">WH131</strain>
    </source>
</reference>
<feature type="chain" id="PRO_5046115841" evidence="2">
    <location>
        <begin position="27"/>
        <end position="93"/>
    </location>
</feature>
<evidence type="ECO:0000313" key="4">
    <source>
        <dbReference type="Proteomes" id="UP000699975"/>
    </source>
</evidence>
<organism evidence="3 4">
    <name type="scientific">Erythrobacter ani</name>
    <dbReference type="NCBI Taxonomy" id="2827235"/>
    <lineage>
        <taxon>Bacteria</taxon>
        <taxon>Pseudomonadati</taxon>
        <taxon>Pseudomonadota</taxon>
        <taxon>Alphaproteobacteria</taxon>
        <taxon>Sphingomonadales</taxon>
        <taxon>Erythrobacteraceae</taxon>
        <taxon>Erythrobacter/Porphyrobacter group</taxon>
        <taxon>Erythrobacter</taxon>
    </lineage>
</organism>
<comment type="caution">
    <text evidence="3">The sequence shown here is derived from an EMBL/GenBank/DDBJ whole genome shotgun (WGS) entry which is preliminary data.</text>
</comment>
<dbReference type="RefSeq" id="WP_218317898.1">
    <property type="nucleotide sequence ID" value="NZ_JAGSPB010000003.1"/>
</dbReference>
<feature type="signal peptide" evidence="2">
    <location>
        <begin position="1"/>
        <end position="26"/>
    </location>
</feature>
<sequence length="93" mass="9836">MAMTRRFLAFLALISGLAALSVPAAASYMSEPSPCDSSVSAASESATAGEQAQVGQRPGRTLSDPKGSQIDLRTPRPRTLRLPVLMGIERAYE</sequence>
<feature type="compositionally biased region" description="Low complexity" evidence="1">
    <location>
        <begin position="37"/>
        <end position="53"/>
    </location>
</feature>
<proteinExistence type="predicted"/>
<gene>
    <name evidence="3" type="ORF">KCG45_13905</name>
</gene>
<keyword evidence="2" id="KW-0732">Signal</keyword>
<evidence type="ECO:0000256" key="1">
    <source>
        <dbReference type="SAM" id="MobiDB-lite"/>
    </source>
</evidence>
<dbReference type="EMBL" id="JAGSPB010000003">
    <property type="protein sequence ID" value="MBV7267276.1"/>
    <property type="molecule type" value="Genomic_DNA"/>
</dbReference>
<evidence type="ECO:0000256" key="2">
    <source>
        <dbReference type="SAM" id="SignalP"/>
    </source>
</evidence>
<name>A0ABS6SR28_9SPHN</name>
<accession>A0ABS6SR28</accession>
<feature type="region of interest" description="Disordered" evidence="1">
    <location>
        <begin position="30"/>
        <end position="77"/>
    </location>
</feature>
<evidence type="ECO:0000313" key="3">
    <source>
        <dbReference type="EMBL" id="MBV7267276.1"/>
    </source>
</evidence>
<keyword evidence="4" id="KW-1185">Reference proteome</keyword>
<protein>
    <submittedName>
        <fullName evidence="3">Uncharacterized protein</fullName>
    </submittedName>
</protein>
<dbReference type="Proteomes" id="UP000699975">
    <property type="component" value="Unassembled WGS sequence"/>
</dbReference>